<evidence type="ECO:0000313" key="4">
    <source>
        <dbReference type="Proteomes" id="UP000000674"/>
    </source>
</evidence>
<evidence type="ECO:0000259" key="2">
    <source>
        <dbReference type="Pfam" id="PF23400"/>
    </source>
</evidence>
<dbReference type="InterPro" id="IPR011856">
    <property type="entry name" value="tRNA_endonuc-like_dom_sf"/>
</dbReference>
<accession>A0B6W0</accession>
<dbReference type="EMBL" id="CP000477">
    <property type="protein sequence ID" value="ABK14434.1"/>
    <property type="molecule type" value="Genomic_DNA"/>
</dbReference>
<feature type="domain" description="Card1 endonuclease" evidence="1">
    <location>
        <begin position="245"/>
        <end position="366"/>
    </location>
</feature>
<evidence type="ECO:0000259" key="1">
    <source>
        <dbReference type="Pfam" id="PF09002"/>
    </source>
</evidence>
<dbReference type="Gene3D" id="3.40.50.10770">
    <property type="entry name" value="Hypothetical protein VC1899 like domain (Restriction endonuclease-like)"/>
    <property type="match status" value="1"/>
</dbReference>
<dbReference type="GeneID" id="4462284"/>
<feature type="domain" description="Card1 CARF" evidence="2">
    <location>
        <begin position="5"/>
        <end position="147"/>
    </location>
</feature>
<dbReference type="AlphaFoldDB" id="A0B6W0"/>
<reference evidence="3 4" key="1">
    <citation type="submission" date="2006-10" db="EMBL/GenBank/DDBJ databases">
        <title>Complete sequence of Methanosaeta thermophila PT.</title>
        <authorList>
            <consortium name="US DOE Joint Genome Institute"/>
            <person name="Copeland A."/>
            <person name="Lucas S."/>
            <person name="Lapidus A."/>
            <person name="Barry K."/>
            <person name="Detter J.C."/>
            <person name="Glavina del Rio T."/>
            <person name="Hammon N."/>
            <person name="Israni S."/>
            <person name="Pitluck S."/>
            <person name="Chain P."/>
            <person name="Malfatti S."/>
            <person name="Shin M."/>
            <person name="Vergez L."/>
            <person name="Schmutz J."/>
            <person name="Larimer F."/>
            <person name="Land M."/>
            <person name="Hauser L."/>
            <person name="Kyrpides N."/>
            <person name="Kim E."/>
            <person name="Smith K.S."/>
            <person name="Ingram-Smith C."/>
            <person name="Richardson P."/>
        </authorList>
    </citation>
    <scope>NUCLEOTIDE SEQUENCE [LARGE SCALE GENOMIC DNA]</scope>
    <source>
        <strain evidence="4">DSM 6194 / JCM 14653 / NBRC 101360 / PT</strain>
    </source>
</reference>
<dbReference type="Gene3D" id="3.40.1350.10">
    <property type="match status" value="1"/>
</dbReference>
<dbReference type="STRING" id="349307.Mthe_0644"/>
<sequence>MKAMLCLISEQHVPNLLGVHELRPDLLVLLETEGMKRREAANRFLKALAIGGQDYLTRNEIVPLEDGDSIEETERALKGVYERYRDAEWIVNITGGTKPMSIGAYGFFRQKKNARIIYVSASDQSRALDFSGGADIPLSHRISVAEFLAGYGFDVLHYDKVQENEERSRRWLGLAAEIAARSQNGAILGLLANLSRISKERRGRYRGLKISESDGLFLNDGHLREMIASSFGLACDGGHFTGALDKYAVRFLTGGWLEVFTWGLLRGLDRVWDVHLGLQIGMKNEKLQNDLDVVFMTDQSLRIVECKSGGQEHDREGSDTLYKIEAIRKQLGALRVRSYLVTTSDNVIDSETGNIKEHLEDRSRLYECNIVKPEDVRSLAQMYLAGDVRLNARVAQVFNIRQAV</sequence>
<dbReference type="InterPro" id="IPR056339">
    <property type="entry name" value="CARF_Card1"/>
</dbReference>
<dbReference type="RefSeq" id="WP_011695831.1">
    <property type="nucleotide sequence ID" value="NC_008553.1"/>
</dbReference>
<dbReference type="Proteomes" id="UP000000674">
    <property type="component" value="Chromosome"/>
</dbReference>
<dbReference type="SUPFAM" id="SSF52980">
    <property type="entry name" value="Restriction endonuclease-like"/>
    <property type="match status" value="1"/>
</dbReference>
<gene>
    <name evidence="3" type="ordered locus">Mthe_0644</name>
</gene>
<name>A0B6W0_METTP</name>
<dbReference type="GO" id="GO:0003676">
    <property type="term" value="F:nucleic acid binding"/>
    <property type="evidence" value="ECO:0007669"/>
    <property type="project" value="InterPro"/>
</dbReference>
<evidence type="ECO:0008006" key="5">
    <source>
        <dbReference type="Google" id="ProtNLM"/>
    </source>
</evidence>
<dbReference type="Pfam" id="PF09002">
    <property type="entry name" value="Card1_endonuc"/>
    <property type="match status" value="1"/>
</dbReference>
<proteinExistence type="predicted"/>
<organism evidence="3 4">
    <name type="scientific">Methanothrix thermoacetophila (strain DSM 6194 / JCM 14653 / NBRC 101360 / PT)</name>
    <name type="common">Methanosaeta thermophila</name>
    <dbReference type="NCBI Taxonomy" id="349307"/>
    <lineage>
        <taxon>Archaea</taxon>
        <taxon>Methanobacteriati</taxon>
        <taxon>Methanobacteriota</taxon>
        <taxon>Stenosarchaea group</taxon>
        <taxon>Methanomicrobia</taxon>
        <taxon>Methanotrichales</taxon>
        <taxon>Methanotrichaceae</taxon>
        <taxon>Methanothrix</taxon>
    </lineage>
</organism>
<protein>
    <recommendedName>
        <fullName evidence="5">DUF1887 family protein</fullName>
    </recommendedName>
</protein>
<evidence type="ECO:0000313" key="3">
    <source>
        <dbReference type="EMBL" id="ABK14434.1"/>
    </source>
</evidence>
<dbReference type="Pfam" id="PF23400">
    <property type="entry name" value="CARF_Card1"/>
    <property type="match status" value="1"/>
</dbReference>
<dbReference type="InterPro" id="IPR015093">
    <property type="entry name" value="Card1_endonucl_dom"/>
</dbReference>
<dbReference type="KEGG" id="mtp:Mthe_0644"/>
<dbReference type="HOGENOM" id="CLU_717046_0_0_2"/>
<keyword evidence="4" id="KW-1185">Reference proteome</keyword>
<dbReference type="InterPro" id="IPR011335">
    <property type="entry name" value="Restrct_endonuc-II-like"/>
</dbReference>